<evidence type="ECO:0000313" key="1">
    <source>
        <dbReference type="EMBL" id="KAI4455431.1"/>
    </source>
</evidence>
<evidence type="ECO:0000313" key="2">
    <source>
        <dbReference type="Proteomes" id="UP001056778"/>
    </source>
</evidence>
<organism evidence="1 2">
    <name type="scientific">Holotrichia oblita</name>
    <name type="common">Chafer beetle</name>
    <dbReference type="NCBI Taxonomy" id="644536"/>
    <lineage>
        <taxon>Eukaryota</taxon>
        <taxon>Metazoa</taxon>
        <taxon>Ecdysozoa</taxon>
        <taxon>Arthropoda</taxon>
        <taxon>Hexapoda</taxon>
        <taxon>Insecta</taxon>
        <taxon>Pterygota</taxon>
        <taxon>Neoptera</taxon>
        <taxon>Endopterygota</taxon>
        <taxon>Coleoptera</taxon>
        <taxon>Polyphaga</taxon>
        <taxon>Scarabaeiformia</taxon>
        <taxon>Scarabaeidae</taxon>
        <taxon>Melolonthinae</taxon>
        <taxon>Holotrichia</taxon>
    </lineage>
</organism>
<name>A0ACB9SPU9_HOLOL</name>
<gene>
    <name evidence="1" type="ORF">MML48_9g00003663</name>
</gene>
<keyword evidence="2" id="KW-1185">Reference proteome</keyword>
<sequence>MFRPSAHFNVISSLIIQNKTNMKVNQDHWTTFLNFCEMHPELITNKFSGPMGRAHSTTLWNRIVNQLNGLGHGTKTIEEWRNAVTDWKCEVKAKAAKLRNQQINTGGGEAKYPPLTNPEERLLKIIGGKGINGDAVPELGISVPVINKATEMQLFSDASTQGIRKDINSCTTKKRRGSDFAENVAVEVEVDASPLPSTSKDVLQMDHAYSINTASTSNPIKRFKSKHRTLMNQDLLDMNKENVKILKSMDEKLDILNTNIHRISEAMVAITWQICEARSSVFSCLIKLRRNKCNSILF</sequence>
<accession>A0ACB9SPU9</accession>
<comment type="caution">
    <text evidence="1">The sequence shown here is derived from an EMBL/GenBank/DDBJ whole genome shotgun (WGS) entry which is preliminary data.</text>
</comment>
<dbReference type="Proteomes" id="UP001056778">
    <property type="component" value="Chromosome 9"/>
</dbReference>
<protein>
    <submittedName>
        <fullName evidence="1">Uncharacterized protein</fullName>
    </submittedName>
</protein>
<reference evidence="1" key="1">
    <citation type="submission" date="2022-04" db="EMBL/GenBank/DDBJ databases">
        <title>Chromosome-scale genome assembly of Holotrichia oblita Faldermann.</title>
        <authorList>
            <person name="Rongchong L."/>
        </authorList>
    </citation>
    <scope>NUCLEOTIDE SEQUENCE</scope>
    <source>
        <strain evidence="1">81SQS9</strain>
    </source>
</reference>
<proteinExistence type="predicted"/>
<dbReference type="EMBL" id="CM043023">
    <property type="protein sequence ID" value="KAI4455431.1"/>
    <property type="molecule type" value="Genomic_DNA"/>
</dbReference>